<organism evidence="1 2">
    <name type="scientific">Haemonchus contortus</name>
    <name type="common">Barber pole worm</name>
    <dbReference type="NCBI Taxonomy" id="6289"/>
    <lineage>
        <taxon>Eukaryota</taxon>
        <taxon>Metazoa</taxon>
        <taxon>Ecdysozoa</taxon>
        <taxon>Nematoda</taxon>
        <taxon>Chromadorea</taxon>
        <taxon>Rhabditida</taxon>
        <taxon>Rhabditina</taxon>
        <taxon>Rhabditomorpha</taxon>
        <taxon>Strongyloidea</taxon>
        <taxon>Trichostrongylidae</taxon>
        <taxon>Haemonchus</taxon>
    </lineage>
</organism>
<dbReference type="WBParaSite" id="HCON_00038640-00001">
    <property type="protein sequence ID" value="HCON_00038640-00001"/>
    <property type="gene ID" value="HCON_00038640"/>
</dbReference>
<proteinExistence type="predicted"/>
<evidence type="ECO:0000313" key="2">
    <source>
        <dbReference type="WBParaSite" id="HCON_00038640-00001"/>
    </source>
</evidence>
<reference evidence="2" key="1">
    <citation type="submission" date="2020-12" db="UniProtKB">
        <authorList>
            <consortium name="WormBaseParasite"/>
        </authorList>
    </citation>
    <scope>IDENTIFICATION</scope>
    <source>
        <strain evidence="2">MHco3</strain>
    </source>
</reference>
<accession>A0A7I5E700</accession>
<dbReference type="Proteomes" id="UP000025227">
    <property type="component" value="Unplaced"/>
</dbReference>
<name>A0A7I5E700_HAECO</name>
<dbReference type="AlphaFoldDB" id="A0A7I5E700"/>
<evidence type="ECO:0000313" key="1">
    <source>
        <dbReference type="Proteomes" id="UP000025227"/>
    </source>
</evidence>
<keyword evidence="1" id="KW-1185">Reference proteome</keyword>
<dbReference type="OrthoDB" id="5873175at2759"/>
<protein>
    <submittedName>
        <fullName evidence="2">Chromo domain-containing protein</fullName>
    </submittedName>
</protein>
<sequence>MKEQYDRRFRTHKVVPVKEGDRVYVKIPSEKGKVSHPKLTTAWSGPYRVIESSANSALVTLIGQNKEPVRVQWDHLMKIPPMIDDTPLETKGFRGRRGRRSKLTSNHCNMIRNQFIFKESSITKTSPLHVDFICPGGLSIDGQRLPCSTNMTWHEITGMRSSPIDGLTFDCVFKLAGVATIMSQTHTIFGDANGSYLGPGIRHLIAKWTRIRHFVLLGEMSARDAEHADEIRYGAPNLCDTPKSLFWRSIRLFEPF</sequence>